<name>A0A975F4N3_9SPIR</name>
<dbReference type="EMBL" id="CP054142">
    <property type="protein sequence ID" value="QTQ13974.1"/>
    <property type="molecule type" value="Genomic_DNA"/>
</dbReference>
<feature type="domain" description="PilZ" evidence="1">
    <location>
        <begin position="214"/>
        <end position="324"/>
    </location>
</feature>
<dbReference type="AlphaFoldDB" id="A0A975F4N3"/>
<evidence type="ECO:0000259" key="1">
    <source>
        <dbReference type="Pfam" id="PF07238"/>
    </source>
</evidence>
<dbReference type="Pfam" id="PF07238">
    <property type="entry name" value="PilZ"/>
    <property type="match status" value="1"/>
</dbReference>
<organism evidence="2 3">
    <name type="scientific">Treponema parvum</name>
    <dbReference type="NCBI Taxonomy" id="138851"/>
    <lineage>
        <taxon>Bacteria</taxon>
        <taxon>Pseudomonadati</taxon>
        <taxon>Spirochaetota</taxon>
        <taxon>Spirochaetia</taxon>
        <taxon>Spirochaetales</taxon>
        <taxon>Treponemataceae</taxon>
        <taxon>Treponema</taxon>
    </lineage>
</organism>
<accession>A0A975F4N3</accession>
<evidence type="ECO:0000313" key="2">
    <source>
        <dbReference type="EMBL" id="QTQ13974.1"/>
    </source>
</evidence>
<dbReference type="GO" id="GO:0035438">
    <property type="term" value="F:cyclic-di-GMP binding"/>
    <property type="evidence" value="ECO:0007669"/>
    <property type="project" value="InterPro"/>
</dbReference>
<protein>
    <submittedName>
        <fullName evidence="2">PilZ domain-containing protein</fullName>
    </submittedName>
</protein>
<sequence length="348" mass="39297">MYITAVVLISAAASLSFLYFLSGKKLKFFAAGFDRGFSLSQLLILWRYSLDIKIGKPESLFESAEAIARCVLHLTDKAAADGTENSASMQDLLAKLYELQISKDIDSSGKKKGIYSTRELSIGQKIVIILPHKGVFVSRIVNNLHELTIEMPVRQNKDLGNVNRVLWIKKDITVYLWRKNDANYVFDTKVLASGTFRDEPVLYIPHSNNLFRIQKRKTLRAACDIPATLFLLPKKDSRQSEIKEKGYRCMVEDISTAGALIRIGGKGLSNVKMRLVFFINSEEIVMSGVIRFAEFNEALNQSHLHFECISISPKMRNKIMAFVYNTMPQEQQYVMEALSQTGTDESDG</sequence>
<dbReference type="Proteomes" id="UP000671908">
    <property type="component" value="Chromosome"/>
</dbReference>
<proteinExistence type="predicted"/>
<gene>
    <name evidence="2" type="ORF">HRQ91_05620</name>
</gene>
<dbReference type="RefSeq" id="WP_210120641.1">
    <property type="nucleotide sequence ID" value="NZ_CP054142.1"/>
</dbReference>
<dbReference type="KEGG" id="tpav:HRQ91_05620"/>
<keyword evidence="3" id="KW-1185">Reference proteome</keyword>
<reference evidence="2 3" key="1">
    <citation type="journal article" date="2021" name="Microbiol. Resour. Announc.">
        <title>Complete Genome Sequences of Three Human Oral Treponema parvum Isolates.</title>
        <authorList>
            <person name="Zeng H."/>
            <person name="Watt R.M."/>
        </authorList>
    </citation>
    <scope>NUCLEOTIDE SEQUENCE [LARGE SCALE GENOMIC DNA]</scope>
    <source>
        <strain evidence="2 3">ATCC 700770</strain>
    </source>
</reference>
<evidence type="ECO:0000313" key="3">
    <source>
        <dbReference type="Proteomes" id="UP000671908"/>
    </source>
</evidence>
<dbReference type="InterPro" id="IPR009875">
    <property type="entry name" value="PilZ_domain"/>
</dbReference>